<keyword evidence="3" id="KW-0804">Transcription</keyword>
<dbReference type="SMART" id="SM00354">
    <property type="entry name" value="HTH_LACI"/>
    <property type="match status" value="1"/>
</dbReference>
<dbReference type="InterPro" id="IPR010982">
    <property type="entry name" value="Lambda_DNA-bd_dom_sf"/>
</dbReference>
<dbReference type="RefSeq" id="WP_083050839.1">
    <property type="nucleotide sequence ID" value="NZ_MWQY01000011.1"/>
</dbReference>
<keyword evidence="6" id="KW-1185">Reference proteome</keyword>
<dbReference type="InterPro" id="IPR000843">
    <property type="entry name" value="HTH_LacI"/>
</dbReference>
<dbReference type="InterPro" id="IPR001761">
    <property type="entry name" value="Peripla_BP/Lac1_sug-bd_dom"/>
</dbReference>
<evidence type="ECO:0000313" key="5">
    <source>
        <dbReference type="EMBL" id="ORC34872.1"/>
    </source>
</evidence>
<reference evidence="5 6" key="1">
    <citation type="submission" date="2017-03" db="EMBL/GenBank/DDBJ databases">
        <title>Draft Genome sequence of Marispirochaeta sp. strain JC444.</title>
        <authorList>
            <person name="Shivani Y."/>
            <person name="Subhash Y."/>
            <person name="Sasikala C."/>
            <person name="Ramana C."/>
        </authorList>
    </citation>
    <scope>NUCLEOTIDE SEQUENCE [LARGE SCALE GENOMIC DNA]</scope>
    <source>
        <strain evidence="5 6">JC444</strain>
    </source>
</reference>
<name>A0A1Y1RYJ0_9SPIO</name>
<accession>A0A1Y1RYJ0</accession>
<dbReference type="PANTHER" id="PTHR30146">
    <property type="entry name" value="LACI-RELATED TRANSCRIPTIONAL REPRESSOR"/>
    <property type="match status" value="1"/>
</dbReference>
<feature type="domain" description="HTH lacI-type" evidence="4">
    <location>
        <begin position="3"/>
        <end position="60"/>
    </location>
</feature>
<dbReference type="Pfam" id="PF00356">
    <property type="entry name" value="LacI"/>
    <property type="match status" value="1"/>
</dbReference>
<dbReference type="STRING" id="1963862.B4O97_11075"/>
<proteinExistence type="predicted"/>
<dbReference type="AlphaFoldDB" id="A0A1Y1RYJ0"/>
<sequence length="336" mass="37451">MKKTMKSIAQELGVSRTTVSLVLQGKGDQYRISRETQNRILETVKKENYTPNYFAQTLNAGSSRTIGIIFPDIFESFMVHMLRGIEDVLSAQNYMMILMTSRFRHETEARNTEELLRRGIDGLLMAPTCGYETESPPRPHLELIAGKKLPLVMIDRIPEGYTGSRVLQEDREGGTAAAEYLIAQGCEVCTVVSLNISASSLRERIDGFTRQIPECRRLLLGRQDRNAGDLEKALADTVRAHRGKKLGFFCTTYSLSLRVKEILTGKGLVLNRDYAVIRFGGDPEGFSSGMASLIQPHYELGISSAQILLHLMDNPEAEPVRKSLALRADYSSVSGK</sequence>
<evidence type="ECO:0000313" key="6">
    <source>
        <dbReference type="Proteomes" id="UP000192343"/>
    </source>
</evidence>
<keyword evidence="1" id="KW-0805">Transcription regulation</keyword>
<evidence type="ECO:0000256" key="2">
    <source>
        <dbReference type="ARBA" id="ARBA00023125"/>
    </source>
</evidence>
<dbReference type="Pfam" id="PF00532">
    <property type="entry name" value="Peripla_BP_1"/>
    <property type="match status" value="1"/>
</dbReference>
<evidence type="ECO:0000256" key="1">
    <source>
        <dbReference type="ARBA" id="ARBA00023015"/>
    </source>
</evidence>
<protein>
    <recommendedName>
        <fullName evidence="4">HTH lacI-type domain-containing protein</fullName>
    </recommendedName>
</protein>
<dbReference type="GO" id="GO:0003700">
    <property type="term" value="F:DNA-binding transcription factor activity"/>
    <property type="evidence" value="ECO:0007669"/>
    <property type="project" value="TreeGrafter"/>
</dbReference>
<dbReference type="PROSITE" id="PS50932">
    <property type="entry name" value="HTH_LACI_2"/>
    <property type="match status" value="1"/>
</dbReference>
<evidence type="ECO:0000259" key="4">
    <source>
        <dbReference type="PROSITE" id="PS50932"/>
    </source>
</evidence>
<dbReference type="Gene3D" id="3.40.50.2300">
    <property type="match status" value="2"/>
</dbReference>
<gene>
    <name evidence="5" type="ORF">B4O97_11075</name>
</gene>
<dbReference type="OrthoDB" id="457376at2"/>
<keyword evidence="2" id="KW-0238">DNA-binding</keyword>
<dbReference type="SUPFAM" id="SSF53822">
    <property type="entry name" value="Periplasmic binding protein-like I"/>
    <property type="match status" value="1"/>
</dbReference>
<dbReference type="EMBL" id="MWQY01000011">
    <property type="protein sequence ID" value="ORC34872.1"/>
    <property type="molecule type" value="Genomic_DNA"/>
</dbReference>
<dbReference type="Gene3D" id="1.10.260.40">
    <property type="entry name" value="lambda repressor-like DNA-binding domains"/>
    <property type="match status" value="1"/>
</dbReference>
<dbReference type="GO" id="GO:0000976">
    <property type="term" value="F:transcription cis-regulatory region binding"/>
    <property type="evidence" value="ECO:0007669"/>
    <property type="project" value="TreeGrafter"/>
</dbReference>
<dbReference type="InterPro" id="IPR028082">
    <property type="entry name" value="Peripla_BP_I"/>
</dbReference>
<dbReference type="CDD" id="cd01392">
    <property type="entry name" value="HTH_LacI"/>
    <property type="match status" value="1"/>
</dbReference>
<evidence type="ECO:0000256" key="3">
    <source>
        <dbReference type="ARBA" id="ARBA00023163"/>
    </source>
</evidence>
<dbReference type="SUPFAM" id="SSF47413">
    <property type="entry name" value="lambda repressor-like DNA-binding domains"/>
    <property type="match status" value="1"/>
</dbReference>
<comment type="caution">
    <text evidence="5">The sequence shown here is derived from an EMBL/GenBank/DDBJ whole genome shotgun (WGS) entry which is preliminary data.</text>
</comment>
<dbReference type="Proteomes" id="UP000192343">
    <property type="component" value="Unassembled WGS sequence"/>
</dbReference>
<dbReference type="PANTHER" id="PTHR30146:SF154">
    <property type="entry name" value="TRANSCRIPTION REGULATOR, MEMBER OF GALR FAMILY"/>
    <property type="match status" value="1"/>
</dbReference>
<dbReference type="CDD" id="cd06267">
    <property type="entry name" value="PBP1_LacI_sugar_binding-like"/>
    <property type="match status" value="1"/>
</dbReference>
<organism evidence="5 6">
    <name type="scientific">Marispirochaeta aestuarii</name>
    <dbReference type="NCBI Taxonomy" id="1963862"/>
    <lineage>
        <taxon>Bacteria</taxon>
        <taxon>Pseudomonadati</taxon>
        <taxon>Spirochaetota</taxon>
        <taxon>Spirochaetia</taxon>
        <taxon>Spirochaetales</taxon>
        <taxon>Spirochaetaceae</taxon>
        <taxon>Marispirochaeta</taxon>
    </lineage>
</organism>